<evidence type="ECO:0000256" key="3">
    <source>
        <dbReference type="ARBA" id="ARBA00022552"/>
    </source>
</evidence>
<dbReference type="Gene3D" id="2.40.30.60">
    <property type="entry name" value="RimM"/>
    <property type="match status" value="1"/>
</dbReference>
<keyword evidence="3 5" id="KW-0698">rRNA processing</keyword>
<comment type="subcellular location">
    <subcellularLocation>
        <location evidence="5">Cytoplasm</location>
    </subcellularLocation>
</comment>
<dbReference type="EMBL" id="JAHXPT010000004">
    <property type="protein sequence ID" value="MBW6409758.1"/>
    <property type="molecule type" value="Genomic_DNA"/>
</dbReference>
<keyword evidence="4 5" id="KW-0143">Chaperone</keyword>
<dbReference type="RefSeq" id="WP_219778818.1">
    <property type="nucleotide sequence ID" value="NZ_JAHXPT010000004.1"/>
</dbReference>
<accession>A0ABS7AM74</accession>
<feature type="domain" description="RimM N-terminal" evidence="6">
    <location>
        <begin position="7"/>
        <end position="83"/>
    </location>
</feature>
<proteinExistence type="inferred from homology"/>
<organism evidence="8 9">
    <name type="scientific">Clostridium weizhouense</name>
    <dbReference type="NCBI Taxonomy" id="2859781"/>
    <lineage>
        <taxon>Bacteria</taxon>
        <taxon>Bacillati</taxon>
        <taxon>Bacillota</taxon>
        <taxon>Clostridia</taxon>
        <taxon>Eubacteriales</taxon>
        <taxon>Clostridiaceae</taxon>
        <taxon>Clostridium</taxon>
    </lineage>
</organism>
<dbReference type="InterPro" id="IPR011033">
    <property type="entry name" value="PRC_barrel-like_sf"/>
</dbReference>
<dbReference type="Gene3D" id="2.30.30.240">
    <property type="entry name" value="PRC-barrel domain"/>
    <property type="match status" value="1"/>
</dbReference>
<evidence type="ECO:0000259" key="7">
    <source>
        <dbReference type="Pfam" id="PF24986"/>
    </source>
</evidence>
<evidence type="ECO:0000256" key="2">
    <source>
        <dbReference type="ARBA" id="ARBA00022517"/>
    </source>
</evidence>
<keyword evidence="2 5" id="KW-0690">Ribosome biogenesis</keyword>
<evidence type="ECO:0000313" key="9">
    <source>
        <dbReference type="Proteomes" id="UP001519921"/>
    </source>
</evidence>
<evidence type="ECO:0000256" key="1">
    <source>
        <dbReference type="ARBA" id="ARBA00022490"/>
    </source>
</evidence>
<dbReference type="PANTHER" id="PTHR33692">
    <property type="entry name" value="RIBOSOME MATURATION FACTOR RIMM"/>
    <property type="match status" value="1"/>
</dbReference>
<reference evidence="8 9" key="1">
    <citation type="submission" date="2021-07" db="EMBL/GenBank/DDBJ databases">
        <title>Clostridium weizhouense sp. nov., an anaerobic bacterium isolated from activated sludge of Petroleum wastewater.</title>
        <authorList>
            <person name="Li Q."/>
        </authorList>
    </citation>
    <scope>NUCLEOTIDE SEQUENCE [LARGE SCALE GENOMIC DNA]</scope>
    <source>
        <strain evidence="8 9">YB-6</strain>
    </source>
</reference>
<dbReference type="Pfam" id="PF01782">
    <property type="entry name" value="RimM"/>
    <property type="match status" value="1"/>
</dbReference>
<dbReference type="InterPro" id="IPR009000">
    <property type="entry name" value="Transl_B-barrel_sf"/>
</dbReference>
<comment type="domain">
    <text evidence="5">The PRC barrel domain binds ribosomal protein uS19.</text>
</comment>
<dbReference type="InterPro" id="IPR002676">
    <property type="entry name" value="RimM_N"/>
</dbReference>
<evidence type="ECO:0000256" key="5">
    <source>
        <dbReference type="HAMAP-Rule" id="MF_00014"/>
    </source>
</evidence>
<dbReference type="PANTHER" id="PTHR33692:SF1">
    <property type="entry name" value="RIBOSOME MATURATION FACTOR RIMM"/>
    <property type="match status" value="1"/>
</dbReference>
<name>A0ABS7AM74_9CLOT</name>
<evidence type="ECO:0000313" key="8">
    <source>
        <dbReference type="EMBL" id="MBW6409758.1"/>
    </source>
</evidence>
<comment type="similarity">
    <text evidence="5">Belongs to the RimM family.</text>
</comment>
<evidence type="ECO:0000259" key="6">
    <source>
        <dbReference type="Pfam" id="PF01782"/>
    </source>
</evidence>
<dbReference type="InterPro" id="IPR011961">
    <property type="entry name" value="RimM"/>
</dbReference>
<comment type="caution">
    <text evidence="8">The sequence shown here is derived from an EMBL/GenBank/DDBJ whole genome shotgun (WGS) entry which is preliminary data.</text>
</comment>
<dbReference type="SUPFAM" id="SSF50346">
    <property type="entry name" value="PRC-barrel domain"/>
    <property type="match status" value="1"/>
</dbReference>
<dbReference type="InterPro" id="IPR056792">
    <property type="entry name" value="PRC_RimM"/>
</dbReference>
<keyword evidence="9" id="KW-1185">Reference proteome</keyword>
<comment type="function">
    <text evidence="5">An accessory protein needed during the final step in the assembly of 30S ribosomal subunit, possibly for assembly of the head region. Essential for efficient processing of 16S rRNA. May be needed both before and after RbfA during the maturation of 16S rRNA. It has affinity for free ribosomal 30S subunits but not for 70S ribosomes.</text>
</comment>
<dbReference type="Pfam" id="PF24986">
    <property type="entry name" value="PRC_RimM"/>
    <property type="match status" value="1"/>
</dbReference>
<feature type="domain" description="Ribosome maturation factor RimM PRC barrel" evidence="7">
    <location>
        <begin position="96"/>
        <end position="157"/>
    </location>
</feature>
<comment type="subunit">
    <text evidence="5">Binds ribosomal protein uS19.</text>
</comment>
<dbReference type="InterPro" id="IPR036976">
    <property type="entry name" value="RimM_N_sf"/>
</dbReference>
<dbReference type="NCBIfam" id="TIGR02273">
    <property type="entry name" value="16S_RimM"/>
    <property type="match status" value="1"/>
</dbReference>
<gene>
    <name evidence="5 8" type="primary">rimM</name>
    <name evidence="8" type="ORF">KYD98_06615</name>
</gene>
<sequence length="165" mass="19213">MEELFKIGQIINTHGIKGEVKVYPLTDDVKKFKKLKTVLINGEERKIQSVKFQKDRVILKIEGIDSMNDAETYKQKYIETPRNEQQPLEEDTYYIVDLIGCDVYDTEGVELGKIFDVINTPNNDVYWIKQPKELLIPVLKDIVLDIDITEKKIVIKPVGQWQDED</sequence>
<protein>
    <recommendedName>
        <fullName evidence="5">Ribosome maturation factor RimM</fullName>
    </recommendedName>
</protein>
<keyword evidence="1 5" id="KW-0963">Cytoplasm</keyword>
<dbReference type="Proteomes" id="UP001519921">
    <property type="component" value="Unassembled WGS sequence"/>
</dbReference>
<dbReference type="SUPFAM" id="SSF50447">
    <property type="entry name" value="Translation proteins"/>
    <property type="match status" value="1"/>
</dbReference>
<evidence type="ECO:0000256" key="4">
    <source>
        <dbReference type="ARBA" id="ARBA00023186"/>
    </source>
</evidence>
<dbReference type="HAMAP" id="MF_00014">
    <property type="entry name" value="Ribosome_mat_RimM"/>
    <property type="match status" value="1"/>
</dbReference>